<reference evidence="1 2" key="1">
    <citation type="journal article" date="2021" name="Hortic Res">
        <title>High-quality reference genome and annotation aids understanding of berry development for evergreen blueberry (Vaccinium darrowii).</title>
        <authorList>
            <person name="Yu J."/>
            <person name="Hulse-Kemp A.M."/>
            <person name="Babiker E."/>
            <person name="Staton M."/>
        </authorList>
    </citation>
    <scope>NUCLEOTIDE SEQUENCE [LARGE SCALE GENOMIC DNA]</scope>
    <source>
        <strain evidence="2">cv. NJ 8807/NJ 8810</strain>
        <tissue evidence="1">Young leaf</tissue>
    </source>
</reference>
<gene>
    <name evidence="1" type="ORF">Vadar_032826</name>
</gene>
<evidence type="ECO:0000313" key="2">
    <source>
        <dbReference type="Proteomes" id="UP000828048"/>
    </source>
</evidence>
<sequence>MHRREGSNEGTEKDEGIIMKVWDCGSPLYDSYELASLGHVIDRHVLALPFLSGSWRPVKQISHSSAVFPIAEEEIESKKAKGCSMVSCVGDLLEKFLWKRRQKEEKPMKVMNSGFCSNIWNRVGPRALEYRKSSSENVQEI</sequence>
<accession>A0ACB7YBJ4</accession>
<keyword evidence="2" id="KW-1185">Reference proteome</keyword>
<dbReference type="Proteomes" id="UP000828048">
    <property type="component" value="Chromosome 7"/>
</dbReference>
<name>A0ACB7YBJ4_9ERIC</name>
<comment type="caution">
    <text evidence="1">The sequence shown here is derived from an EMBL/GenBank/DDBJ whole genome shotgun (WGS) entry which is preliminary data.</text>
</comment>
<proteinExistence type="predicted"/>
<dbReference type="EMBL" id="CM037157">
    <property type="protein sequence ID" value="KAH7850434.1"/>
    <property type="molecule type" value="Genomic_DNA"/>
</dbReference>
<evidence type="ECO:0000313" key="1">
    <source>
        <dbReference type="EMBL" id="KAH7850434.1"/>
    </source>
</evidence>
<protein>
    <submittedName>
        <fullName evidence="1">Uncharacterized protein</fullName>
    </submittedName>
</protein>
<organism evidence="1 2">
    <name type="scientific">Vaccinium darrowii</name>
    <dbReference type="NCBI Taxonomy" id="229202"/>
    <lineage>
        <taxon>Eukaryota</taxon>
        <taxon>Viridiplantae</taxon>
        <taxon>Streptophyta</taxon>
        <taxon>Embryophyta</taxon>
        <taxon>Tracheophyta</taxon>
        <taxon>Spermatophyta</taxon>
        <taxon>Magnoliopsida</taxon>
        <taxon>eudicotyledons</taxon>
        <taxon>Gunneridae</taxon>
        <taxon>Pentapetalae</taxon>
        <taxon>asterids</taxon>
        <taxon>Ericales</taxon>
        <taxon>Ericaceae</taxon>
        <taxon>Vaccinioideae</taxon>
        <taxon>Vaccinieae</taxon>
        <taxon>Vaccinium</taxon>
    </lineage>
</organism>